<sequence>MAGDGAGAGLLLDLDFTATEVTALRHRIAELARGAGLGGDRLDDFALAAYELLTNAVRHGGGTGRLRLLRASDRLICQVADDGAGFVAGDRKPGERPPEPTSPGGLGLFLAEQLTDGIEIVSGNGGTTVRIYITTESEQSESSYPMSIG</sequence>
<name>A0AAE3YIV1_9ACTN</name>
<dbReference type="PANTHER" id="PTHR35526:SF3">
    <property type="entry name" value="ANTI-SIGMA-F FACTOR RSBW"/>
    <property type="match status" value="1"/>
</dbReference>
<evidence type="ECO:0000313" key="3">
    <source>
        <dbReference type="EMBL" id="MDR7273272.1"/>
    </source>
</evidence>
<evidence type="ECO:0000313" key="4">
    <source>
        <dbReference type="Proteomes" id="UP001183643"/>
    </source>
</evidence>
<evidence type="ECO:0000256" key="1">
    <source>
        <dbReference type="ARBA" id="ARBA00022527"/>
    </source>
</evidence>
<feature type="domain" description="Histidine kinase/HSP90-like ATPase" evidence="2">
    <location>
        <begin position="17"/>
        <end position="132"/>
    </location>
</feature>
<dbReference type="GO" id="GO:0004674">
    <property type="term" value="F:protein serine/threonine kinase activity"/>
    <property type="evidence" value="ECO:0007669"/>
    <property type="project" value="UniProtKB-KW"/>
</dbReference>
<dbReference type="InterPro" id="IPR050267">
    <property type="entry name" value="Anti-sigma-factor_SerPK"/>
</dbReference>
<dbReference type="CDD" id="cd16936">
    <property type="entry name" value="HATPase_RsbW-like"/>
    <property type="match status" value="1"/>
</dbReference>
<dbReference type="InterPro" id="IPR003594">
    <property type="entry name" value="HATPase_dom"/>
</dbReference>
<dbReference type="InterPro" id="IPR036890">
    <property type="entry name" value="HATPase_C_sf"/>
</dbReference>
<organism evidence="3 4">
    <name type="scientific">Catenuloplanes atrovinosus</name>
    <dbReference type="NCBI Taxonomy" id="137266"/>
    <lineage>
        <taxon>Bacteria</taxon>
        <taxon>Bacillati</taxon>
        <taxon>Actinomycetota</taxon>
        <taxon>Actinomycetes</taxon>
        <taxon>Micromonosporales</taxon>
        <taxon>Micromonosporaceae</taxon>
        <taxon>Catenuloplanes</taxon>
    </lineage>
</organism>
<protein>
    <submittedName>
        <fullName evidence="3">Anti-sigma regulatory factor (Ser/Thr protein kinase)</fullName>
    </submittedName>
</protein>
<dbReference type="EMBL" id="JAVDYB010000001">
    <property type="protein sequence ID" value="MDR7273272.1"/>
    <property type="molecule type" value="Genomic_DNA"/>
</dbReference>
<keyword evidence="1" id="KW-0418">Kinase</keyword>
<keyword evidence="1" id="KW-0808">Transferase</keyword>
<comment type="caution">
    <text evidence="3">The sequence shown here is derived from an EMBL/GenBank/DDBJ whole genome shotgun (WGS) entry which is preliminary data.</text>
</comment>
<keyword evidence="4" id="KW-1185">Reference proteome</keyword>
<proteinExistence type="predicted"/>
<dbReference type="RefSeq" id="WP_310361446.1">
    <property type="nucleotide sequence ID" value="NZ_JAVDYB010000001.1"/>
</dbReference>
<keyword evidence="1" id="KW-0723">Serine/threonine-protein kinase</keyword>
<evidence type="ECO:0000259" key="2">
    <source>
        <dbReference type="Pfam" id="PF13581"/>
    </source>
</evidence>
<reference evidence="3" key="1">
    <citation type="submission" date="2023-07" db="EMBL/GenBank/DDBJ databases">
        <title>Sequencing the genomes of 1000 actinobacteria strains.</title>
        <authorList>
            <person name="Klenk H.-P."/>
        </authorList>
    </citation>
    <scope>NUCLEOTIDE SEQUENCE</scope>
    <source>
        <strain evidence="3">DSM 44707</strain>
    </source>
</reference>
<dbReference type="SUPFAM" id="SSF55874">
    <property type="entry name" value="ATPase domain of HSP90 chaperone/DNA topoisomerase II/histidine kinase"/>
    <property type="match status" value="1"/>
</dbReference>
<dbReference type="Pfam" id="PF13581">
    <property type="entry name" value="HATPase_c_2"/>
    <property type="match status" value="1"/>
</dbReference>
<dbReference type="Gene3D" id="3.30.565.10">
    <property type="entry name" value="Histidine kinase-like ATPase, C-terminal domain"/>
    <property type="match status" value="1"/>
</dbReference>
<dbReference type="PANTHER" id="PTHR35526">
    <property type="entry name" value="ANTI-SIGMA-F FACTOR RSBW-RELATED"/>
    <property type="match status" value="1"/>
</dbReference>
<gene>
    <name evidence="3" type="ORF">J2S41_000050</name>
</gene>
<accession>A0AAE3YIV1</accession>
<dbReference type="Proteomes" id="UP001183643">
    <property type="component" value="Unassembled WGS sequence"/>
</dbReference>
<dbReference type="AlphaFoldDB" id="A0AAE3YIV1"/>